<reference evidence="3" key="5">
    <citation type="submission" date="2023-02" db="EMBL/GenBank/DDBJ databases">
        <title>Draft Whole-Genome Sequences of competitive exclusion Lactobacillus salivarius strains for Poultry.</title>
        <authorList>
            <person name="Ma L.M."/>
            <person name="Lopez-Guerra N."/>
            <person name="Zhang G."/>
        </authorList>
    </citation>
    <scope>NUCLEOTIDE SEQUENCE</scope>
    <source>
        <strain evidence="3">Salm-9</strain>
    </source>
</reference>
<dbReference type="KEGG" id="lsj:LSJ_5032c"/>
<geneLocation type="plasmid" evidence="1 7">
    <name>pCTN1046</name>
</geneLocation>
<dbReference type="Proteomes" id="UP001213566">
    <property type="component" value="Unassembled WGS sequence"/>
</dbReference>
<dbReference type="EMBL" id="NBEF01000044">
    <property type="protein sequence ID" value="OQQ88585.1"/>
    <property type="molecule type" value="Genomic_DNA"/>
</dbReference>
<evidence type="ECO:0000313" key="4">
    <source>
        <dbReference type="EMBL" id="MDN4834501.1"/>
    </source>
</evidence>
<sequence>MKEQSDNDAKVGQLKKDIAELSDGFTPEYHIPSLPSEEVQRLKANFTRERYNQLLSELEQMKKEKKISFTDYSDIRFRLNQINGELKDQGK</sequence>
<evidence type="ECO:0000313" key="10">
    <source>
        <dbReference type="Proteomes" id="UP000218139"/>
    </source>
</evidence>
<protein>
    <submittedName>
        <fullName evidence="1">Uncharacterized protein</fullName>
    </submittedName>
</protein>
<evidence type="ECO:0000313" key="7">
    <source>
        <dbReference type="Proteomes" id="UP000029488"/>
    </source>
</evidence>
<dbReference type="EMBL" id="JARKHV010000030">
    <property type="protein sequence ID" value="MDF4187315.1"/>
    <property type="molecule type" value="Genomic_DNA"/>
</dbReference>
<reference evidence="2 9" key="4">
    <citation type="submission" date="2017-04" db="EMBL/GenBank/DDBJ databases">
        <title>Complete genome sequence of Lactobacillus salivarius ZLS006, a probiotic strain isolated from healthy piglet.</title>
        <authorList>
            <person name="Zhang D."/>
        </authorList>
    </citation>
    <scope>NUCLEOTIDE SEQUENCE [LARGE SCALE GENOMIC DNA]</scope>
    <source>
        <strain evidence="2 9">ZLS006</strain>
        <plasmid evidence="2 9">unnamed2</plasmid>
    </source>
</reference>
<dbReference type="EMBL" id="LXZO01000146">
    <property type="protein sequence ID" value="PAY43499.1"/>
    <property type="molecule type" value="Genomic_DNA"/>
</dbReference>
<geneLocation type="plasmid" evidence="2 9">
    <name>unnamed2</name>
</geneLocation>
<reference evidence="6 10" key="2">
    <citation type="submission" date="2016-05" db="EMBL/GenBank/DDBJ databases">
        <authorList>
            <person name="Lee J.-Y."/>
            <person name="Kim E.B."/>
            <person name="Choi Y.-J."/>
        </authorList>
    </citation>
    <scope>NUCLEOTIDE SEQUENCE [LARGE SCALE GENOMIC DNA]</scope>
    <source>
        <strain evidence="6 10">KLA006</strain>
    </source>
</reference>
<evidence type="ECO:0000313" key="5">
    <source>
        <dbReference type="EMBL" id="OQQ88585.1"/>
    </source>
</evidence>
<dbReference type="RefSeq" id="WP_003710983.1">
    <property type="nucleotide sequence ID" value="NZ_CP007650.1"/>
</dbReference>
<dbReference type="Proteomes" id="UP000195378">
    <property type="component" value="Plasmid unnamed2"/>
</dbReference>
<evidence type="ECO:0000313" key="3">
    <source>
        <dbReference type="EMBL" id="MDF4187315.1"/>
    </source>
</evidence>
<dbReference type="EMBL" id="CP007650">
    <property type="protein sequence ID" value="AIR11920.1"/>
    <property type="molecule type" value="Genomic_DNA"/>
</dbReference>
<name>A0A089QGW1_9LACO</name>
<proteinExistence type="predicted"/>
<keyword evidence="1" id="KW-0614">Plasmid</keyword>
<gene>
    <name evidence="6" type="ORF">A8C52_11295</name>
    <name evidence="5" type="ORF">B6U56_10775</name>
    <name evidence="2" type="ORF">B7R82_10835</name>
    <name evidence="1" type="ORF">LSJ_5032c</name>
    <name evidence="3" type="ORF">PV940_09890</name>
    <name evidence="4" type="ORF">QYC35_09950</name>
</gene>
<dbReference type="EMBL" id="JAUIQT010000003">
    <property type="protein sequence ID" value="MDN4834501.1"/>
    <property type="molecule type" value="Genomic_DNA"/>
</dbReference>
<dbReference type="Proteomes" id="UP000029488">
    <property type="component" value="Plasmid pCTN1046"/>
</dbReference>
<reference evidence="4" key="6">
    <citation type="submission" date="2023-07" db="EMBL/GenBank/DDBJ databases">
        <title>Complete genome sequence of Ligilactobacillus salivarius SRCM217594 isolated from Gallus gallus domesticus feces.</title>
        <authorList>
            <person name="Yang H.-G."/>
            <person name="Ryu M.-S."/>
            <person name="Ha G.-S."/>
            <person name="Yang H.-J."/>
            <person name="Jeong D.-Y."/>
        </authorList>
    </citation>
    <scope>NUCLEOTIDE SEQUENCE</scope>
    <source>
        <strain evidence="4">SRCM217594</strain>
    </source>
</reference>
<dbReference type="Proteomes" id="UP001174888">
    <property type="component" value="Unassembled WGS sequence"/>
</dbReference>
<dbReference type="Proteomes" id="UP000218139">
    <property type="component" value="Unassembled WGS sequence"/>
</dbReference>
<evidence type="ECO:0000313" key="2">
    <source>
        <dbReference type="EMBL" id="ARU20442.1"/>
    </source>
</evidence>
<evidence type="ECO:0000313" key="9">
    <source>
        <dbReference type="Proteomes" id="UP000195378"/>
    </source>
</evidence>
<organism evidence="1 7">
    <name type="scientific">Ligilactobacillus salivarius</name>
    <dbReference type="NCBI Taxonomy" id="1624"/>
    <lineage>
        <taxon>Bacteria</taxon>
        <taxon>Bacillati</taxon>
        <taxon>Bacillota</taxon>
        <taxon>Bacilli</taxon>
        <taxon>Lactobacillales</taxon>
        <taxon>Lactobacillaceae</taxon>
        <taxon>Ligilactobacillus</taxon>
    </lineage>
</organism>
<dbReference type="AlphaFoldDB" id="A0A089QGW1"/>
<reference evidence="5 8" key="3">
    <citation type="submission" date="2017-03" db="EMBL/GenBank/DDBJ databases">
        <title>Phylogenomics and comparative genomics of Lactobacillus salivarius, a mammalian gut commensal.</title>
        <authorList>
            <person name="Harris H.M."/>
        </authorList>
    </citation>
    <scope>NUCLEOTIDE SEQUENCE [LARGE SCALE GENOMIC DNA]</scope>
    <source>
        <strain evidence="5 8">JCM 1047</strain>
    </source>
</reference>
<evidence type="ECO:0000313" key="8">
    <source>
        <dbReference type="Proteomes" id="UP000192575"/>
    </source>
</evidence>
<reference evidence="1 7" key="1">
    <citation type="journal article" date="2014" name="BMC Genomics">
        <title>Unusual genome complexity in Lactobacillus salivarius JCM1046.</title>
        <authorList>
            <person name="Raftis E.J."/>
            <person name="Forde B.M."/>
            <person name="Claesson M.J."/>
            <person name="O'Toole P.W."/>
        </authorList>
    </citation>
    <scope>NUCLEOTIDE SEQUENCE [LARGE SCALE GENOMIC DNA]</scope>
    <source>
        <strain evidence="1 7">JCM1046</strain>
        <plasmid evidence="1 7">pCTN1046</plasmid>
    </source>
</reference>
<accession>A0A089QGW1</accession>
<dbReference type="GeneID" id="89466751"/>
<evidence type="ECO:0000313" key="6">
    <source>
        <dbReference type="EMBL" id="PAY43499.1"/>
    </source>
</evidence>
<evidence type="ECO:0000313" key="1">
    <source>
        <dbReference type="EMBL" id="AIR11920.1"/>
    </source>
</evidence>
<dbReference type="EMBL" id="CP020860">
    <property type="protein sequence ID" value="ARU20442.1"/>
    <property type="molecule type" value="Genomic_DNA"/>
</dbReference>
<dbReference type="Proteomes" id="UP000192575">
    <property type="component" value="Unassembled WGS sequence"/>
</dbReference>